<feature type="transmembrane region" description="Helical" evidence="1">
    <location>
        <begin position="148"/>
        <end position="172"/>
    </location>
</feature>
<keyword evidence="1" id="KW-0472">Membrane</keyword>
<feature type="transmembrane region" description="Helical" evidence="1">
    <location>
        <begin position="225"/>
        <end position="242"/>
    </location>
</feature>
<organism evidence="2 3">
    <name type="scientific">Mycobacterium conspicuum</name>
    <dbReference type="NCBI Taxonomy" id="44010"/>
    <lineage>
        <taxon>Bacteria</taxon>
        <taxon>Bacillati</taxon>
        <taxon>Actinomycetota</taxon>
        <taxon>Actinomycetes</taxon>
        <taxon>Mycobacteriales</taxon>
        <taxon>Mycobacteriaceae</taxon>
        <taxon>Mycobacterium</taxon>
    </lineage>
</organism>
<keyword evidence="1" id="KW-0812">Transmembrane</keyword>
<evidence type="ECO:0000313" key="3">
    <source>
        <dbReference type="Proteomes" id="UP000467385"/>
    </source>
</evidence>
<reference evidence="2 3" key="1">
    <citation type="journal article" date="2019" name="Emerg. Microbes Infect.">
        <title>Comprehensive subspecies identification of 175 nontuberculous mycobacteria species based on 7547 genomic profiles.</title>
        <authorList>
            <person name="Matsumoto Y."/>
            <person name="Kinjo T."/>
            <person name="Motooka D."/>
            <person name="Nabeya D."/>
            <person name="Jung N."/>
            <person name="Uechi K."/>
            <person name="Horii T."/>
            <person name="Iida T."/>
            <person name="Fujita J."/>
            <person name="Nakamura S."/>
        </authorList>
    </citation>
    <scope>NUCLEOTIDE SEQUENCE [LARGE SCALE GENOMIC DNA]</scope>
    <source>
        <strain evidence="2 3">JCM 14738</strain>
    </source>
</reference>
<name>A0A7I7Y9X1_9MYCO</name>
<dbReference type="AlphaFoldDB" id="A0A7I7Y9X1"/>
<feature type="transmembrane region" description="Helical" evidence="1">
    <location>
        <begin position="105"/>
        <end position="127"/>
    </location>
</feature>
<keyword evidence="1" id="KW-1133">Transmembrane helix</keyword>
<accession>A0A7I7Y9X1</accession>
<gene>
    <name evidence="2" type="ORF">MCNS_15710</name>
</gene>
<evidence type="ECO:0000313" key="2">
    <source>
        <dbReference type="EMBL" id="BBZ38508.1"/>
    </source>
</evidence>
<dbReference type="Proteomes" id="UP000467385">
    <property type="component" value="Chromosome"/>
</dbReference>
<feature type="transmembrane region" description="Helical" evidence="1">
    <location>
        <begin position="58"/>
        <end position="76"/>
    </location>
</feature>
<proteinExistence type="predicted"/>
<dbReference type="RefSeq" id="WP_232079229.1">
    <property type="nucleotide sequence ID" value="NZ_AP022613.1"/>
</dbReference>
<keyword evidence="3" id="KW-1185">Reference proteome</keyword>
<dbReference type="EMBL" id="AP022613">
    <property type="protein sequence ID" value="BBZ38508.1"/>
    <property type="molecule type" value="Genomic_DNA"/>
</dbReference>
<feature type="transmembrane region" description="Helical" evidence="1">
    <location>
        <begin position="184"/>
        <end position="205"/>
    </location>
</feature>
<sequence>MPEFTTPNRRGVPNPLHAALRAAPAQRAAAEAAAIDFHQGLWPALRAEIRWAFTPPRIWLTGVVANFVLAVGWLAFQRMTAAHVQHRVPSHYHHAGAFHHNQIDWVILISAYFASFVLADVTTTNVLGADHHRVAKGLSQGAPFWRVLLLKNLTLLVIVGVPTLAVAVALTLWKQTPADLGDTIPNVAVPVVSWLGVGNVISVLLPVGSEPLMQRWHDRRDWRRTATWILALTLPYALYYVADPLGGVEHEELWTTLPAAIGPILGRDTKSFVHLGIAVAVWAAGTLFACWWERRRGLRFR</sequence>
<evidence type="ECO:0000256" key="1">
    <source>
        <dbReference type="SAM" id="Phobius"/>
    </source>
</evidence>
<protein>
    <submittedName>
        <fullName evidence="2">Uncharacterized protein</fullName>
    </submittedName>
</protein>
<feature type="transmembrane region" description="Helical" evidence="1">
    <location>
        <begin position="272"/>
        <end position="292"/>
    </location>
</feature>